<sequence>MDLPPVSDRLYGQRRISGSREDGARQGQSLGSYVGVTTMLEGTQNFKMNCERCWRTLIGEMKKQLKKDNT</sequence>
<dbReference type="AlphaFoldDB" id="Q4SCN7"/>
<protein>
    <submittedName>
        <fullName evidence="2">(spotted green pufferfish) hypothetical protein</fullName>
    </submittedName>
</protein>
<accession>Q4SCN7</accession>
<reference evidence="2" key="2">
    <citation type="submission" date="2004-02" db="EMBL/GenBank/DDBJ databases">
        <authorList>
            <consortium name="Genoscope"/>
            <consortium name="Whitehead Institute Centre for Genome Research"/>
        </authorList>
    </citation>
    <scope>NUCLEOTIDE SEQUENCE</scope>
</reference>
<evidence type="ECO:0000313" key="2">
    <source>
        <dbReference type="EMBL" id="CAG01595.1"/>
    </source>
</evidence>
<gene>
    <name evidence="2" type="ORF">GSTENG00020414001</name>
</gene>
<dbReference type="KEGG" id="tng:GSTEN00020414G001"/>
<feature type="region of interest" description="Disordered" evidence="1">
    <location>
        <begin position="1"/>
        <end position="29"/>
    </location>
</feature>
<organism evidence="2">
    <name type="scientific">Tetraodon nigroviridis</name>
    <name type="common">Spotted green pufferfish</name>
    <name type="synonym">Chelonodon nigroviridis</name>
    <dbReference type="NCBI Taxonomy" id="99883"/>
    <lineage>
        <taxon>Eukaryota</taxon>
        <taxon>Metazoa</taxon>
        <taxon>Chordata</taxon>
        <taxon>Craniata</taxon>
        <taxon>Vertebrata</taxon>
        <taxon>Euteleostomi</taxon>
        <taxon>Actinopterygii</taxon>
        <taxon>Neopterygii</taxon>
        <taxon>Teleostei</taxon>
        <taxon>Neoteleostei</taxon>
        <taxon>Acanthomorphata</taxon>
        <taxon>Eupercaria</taxon>
        <taxon>Tetraodontiformes</taxon>
        <taxon>Tetradontoidea</taxon>
        <taxon>Tetraodontidae</taxon>
        <taxon>Tetraodon</taxon>
    </lineage>
</organism>
<comment type="caution">
    <text evidence="2">The sequence shown here is derived from an EMBL/GenBank/DDBJ whole genome shotgun (WGS) entry which is preliminary data.</text>
</comment>
<reference evidence="2" key="1">
    <citation type="journal article" date="2004" name="Nature">
        <title>Genome duplication in the teleost fish Tetraodon nigroviridis reveals the early vertebrate proto-karyotype.</title>
        <authorList>
            <person name="Jaillon O."/>
            <person name="Aury J.-M."/>
            <person name="Brunet F."/>
            <person name="Petit J.-L."/>
            <person name="Stange-Thomann N."/>
            <person name="Mauceli E."/>
            <person name="Bouneau L."/>
            <person name="Fischer C."/>
            <person name="Ozouf-Costaz C."/>
            <person name="Bernot A."/>
            <person name="Nicaud S."/>
            <person name="Jaffe D."/>
            <person name="Fisher S."/>
            <person name="Lutfalla G."/>
            <person name="Dossat C."/>
            <person name="Segurens B."/>
            <person name="Dasilva C."/>
            <person name="Salanoubat M."/>
            <person name="Levy M."/>
            <person name="Boudet N."/>
            <person name="Castellano S."/>
            <person name="Anthouard V."/>
            <person name="Jubin C."/>
            <person name="Castelli V."/>
            <person name="Katinka M."/>
            <person name="Vacherie B."/>
            <person name="Biemont C."/>
            <person name="Skalli Z."/>
            <person name="Cattolico L."/>
            <person name="Poulain J."/>
            <person name="De Berardinis V."/>
            <person name="Cruaud C."/>
            <person name="Duprat S."/>
            <person name="Brottier P."/>
            <person name="Coutanceau J.-P."/>
            <person name="Gouzy J."/>
            <person name="Parra G."/>
            <person name="Lardier G."/>
            <person name="Chapple C."/>
            <person name="McKernan K.J."/>
            <person name="McEwan P."/>
            <person name="Bosak S."/>
            <person name="Kellis M."/>
            <person name="Volff J.-N."/>
            <person name="Guigo R."/>
            <person name="Zody M.C."/>
            <person name="Mesirov J."/>
            <person name="Lindblad-Toh K."/>
            <person name="Birren B."/>
            <person name="Nusbaum C."/>
            <person name="Kahn D."/>
            <person name="Robinson-Rechavi M."/>
            <person name="Laudet V."/>
            <person name="Schachter V."/>
            <person name="Quetier F."/>
            <person name="Saurin W."/>
            <person name="Scarpelli C."/>
            <person name="Wincker P."/>
            <person name="Lander E.S."/>
            <person name="Weissenbach J."/>
            <person name="Roest Crollius H."/>
        </authorList>
    </citation>
    <scope>NUCLEOTIDE SEQUENCE [LARGE SCALE GENOMIC DNA]</scope>
</reference>
<dbReference type="EMBL" id="CAAE01014651">
    <property type="protein sequence ID" value="CAG01595.1"/>
    <property type="molecule type" value="Genomic_DNA"/>
</dbReference>
<evidence type="ECO:0000256" key="1">
    <source>
        <dbReference type="SAM" id="MobiDB-lite"/>
    </source>
</evidence>
<proteinExistence type="predicted"/>
<name>Q4SCN7_TETNG</name>